<dbReference type="Proteomes" id="UP001596512">
    <property type="component" value="Unassembled WGS sequence"/>
</dbReference>
<name>A0ABW2TQT7_9PSEU</name>
<comment type="caution">
    <text evidence="2">The sequence shown here is derived from an EMBL/GenBank/DDBJ whole genome shotgun (WGS) entry which is preliminary data.</text>
</comment>
<sequence length="97" mass="10011">MEQRTRGDMAALAEADGFRTWVRDGWEPREHPAPCPPGAAAAAAAHRDRLSAALPGQRIALAAGRPRSGPTTPSTPSAPTPTSCGSPGARRPARCSS</sequence>
<proteinExistence type="predicted"/>
<evidence type="ECO:0000313" key="3">
    <source>
        <dbReference type="Proteomes" id="UP001596512"/>
    </source>
</evidence>
<protein>
    <submittedName>
        <fullName evidence="2">Uncharacterized protein</fullName>
    </submittedName>
</protein>
<evidence type="ECO:0000256" key="1">
    <source>
        <dbReference type="SAM" id="MobiDB-lite"/>
    </source>
</evidence>
<feature type="region of interest" description="Disordered" evidence="1">
    <location>
        <begin position="62"/>
        <end position="97"/>
    </location>
</feature>
<accession>A0ABW2TQT7</accession>
<feature type="region of interest" description="Disordered" evidence="1">
    <location>
        <begin position="27"/>
        <end position="48"/>
    </location>
</feature>
<dbReference type="EMBL" id="JBHTEY010000004">
    <property type="protein sequence ID" value="MFC7615608.1"/>
    <property type="molecule type" value="Genomic_DNA"/>
</dbReference>
<organism evidence="2 3">
    <name type="scientific">Actinokineospora soli</name>
    <dbReference type="NCBI Taxonomy" id="1048753"/>
    <lineage>
        <taxon>Bacteria</taxon>
        <taxon>Bacillati</taxon>
        <taxon>Actinomycetota</taxon>
        <taxon>Actinomycetes</taxon>
        <taxon>Pseudonocardiales</taxon>
        <taxon>Pseudonocardiaceae</taxon>
        <taxon>Actinokineospora</taxon>
    </lineage>
</organism>
<gene>
    <name evidence="2" type="ORF">ACFQV2_20985</name>
</gene>
<evidence type="ECO:0000313" key="2">
    <source>
        <dbReference type="EMBL" id="MFC7615608.1"/>
    </source>
</evidence>
<keyword evidence="3" id="KW-1185">Reference proteome</keyword>
<feature type="compositionally biased region" description="Low complexity" evidence="1">
    <location>
        <begin position="64"/>
        <end position="88"/>
    </location>
</feature>
<reference evidence="3" key="1">
    <citation type="journal article" date="2019" name="Int. J. Syst. Evol. Microbiol.">
        <title>The Global Catalogue of Microorganisms (GCM) 10K type strain sequencing project: providing services to taxonomists for standard genome sequencing and annotation.</title>
        <authorList>
            <consortium name="The Broad Institute Genomics Platform"/>
            <consortium name="The Broad Institute Genome Sequencing Center for Infectious Disease"/>
            <person name="Wu L."/>
            <person name="Ma J."/>
        </authorList>
    </citation>
    <scope>NUCLEOTIDE SEQUENCE [LARGE SCALE GENOMIC DNA]</scope>
    <source>
        <strain evidence="3">JCM 17695</strain>
    </source>
</reference>